<keyword evidence="3" id="KW-0274">FAD</keyword>
<evidence type="ECO:0000256" key="5">
    <source>
        <dbReference type="ARBA" id="ARBA00040895"/>
    </source>
</evidence>
<dbReference type="InterPro" id="IPR017938">
    <property type="entry name" value="Riboflavin_synthase-like_b-brl"/>
</dbReference>
<dbReference type="RefSeq" id="XP_040660978.1">
    <property type="nucleotide sequence ID" value="XM_040800095.1"/>
</dbReference>
<dbReference type="InterPro" id="IPR009737">
    <property type="entry name" value="Aim32/Apd1-like"/>
</dbReference>
<dbReference type="PANTHER" id="PTHR31902">
    <property type="entry name" value="ACTIN PATCHES DISTAL PROTEIN 1"/>
    <property type="match status" value="1"/>
</dbReference>
<evidence type="ECO:0000256" key="4">
    <source>
        <dbReference type="ARBA" id="ARBA00038208"/>
    </source>
</evidence>
<dbReference type="AlphaFoldDB" id="A0A151GWZ7"/>
<name>A0A151GWZ7_DRECN</name>
<dbReference type="PANTHER" id="PTHR31902:SF7">
    <property type="entry name" value="ALTERED INHERITANCE OF MITOCHONDRIA PROTEIN 32"/>
    <property type="match status" value="1"/>
</dbReference>
<dbReference type="Pfam" id="PF06999">
    <property type="entry name" value="Suc_Fer-like"/>
    <property type="match status" value="1"/>
</dbReference>
<dbReference type="PROSITE" id="PS51384">
    <property type="entry name" value="FAD_FR"/>
    <property type="match status" value="1"/>
</dbReference>
<dbReference type="Pfam" id="PF00175">
    <property type="entry name" value="NAD_binding_1"/>
    <property type="match status" value="1"/>
</dbReference>
<dbReference type="Gene3D" id="3.40.50.80">
    <property type="entry name" value="Nucleotide-binding domain of ferredoxin-NADP reductase (FNR) module"/>
    <property type="match status" value="1"/>
</dbReference>
<comment type="caution">
    <text evidence="7">The sequence shown here is derived from an EMBL/GenBank/DDBJ whole genome shotgun (WGS) entry which is preliminary data.</text>
</comment>
<comment type="similarity">
    <text evidence="4">Belongs to the AIM32 family.</text>
</comment>
<dbReference type="SUPFAM" id="SSF63380">
    <property type="entry name" value="Riboflavin synthase domain-like"/>
    <property type="match status" value="1"/>
</dbReference>
<dbReference type="InterPro" id="IPR008333">
    <property type="entry name" value="Cbr1-like_FAD-bd_dom"/>
</dbReference>
<comment type="cofactor">
    <cofactor evidence="1">
        <name>FAD</name>
        <dbReference type="ChEBI" id="CHEBI:57692"/>
    </cofactor>
</comment>
<evidence type="ECO:0000256" key="3">
    <source>
        <dbReference type="ARBA" id="ARBA00022827"/>
    </source>
</evidence>
<reference evidence="7 8" key="1">
    <citation type="journal article" date="2016" name="Sci. Rep.">
        <title>Insights into Adaptations to a Near-Obligate Nematode Endoparasitic Lifestyle from the Finished Genome of Drechmeria coniospora.</title>
        <authorList>
            <person name="Zhang L."/>
            <person name="Zhou Z."/>
            <person name="Guo Q."/>
            <person name="Fokkens L."/>
            <person name="Miskei M."/>
            <person name="Pocsi I."/>
            <person name="Zhang W."/>
            <person name="Chen M."/>
            <person name="Wang L."/>
            <person name="Sun Y."/>
            <person name="Donzelli B.G."/>
            <person name="Gibson D.M."/>
            <person name="Nelson D.R."/>
            <person name="Luo J.G."/>
            <person name="Rep M."/>
            <person name="Liu H."/>
            <person name="Yang S."/>
            <person name="Wang J."/>
            <person name="Krasnoff S.B."/>
            <person name="Xu Y."/>
            <person name="Molnar I."/>
            <person name="Lin M."/>
        </authorList>
    </citation>
    <scope>NUCLEOTIDE SEQUENCE [LARGE SCALE GENOMIC DNA]</scope>
    <source>
        <strain evidence="7 8">ARSEF 6962</strain>
    </source>
</reference>
<dbReference type="GO" id="GO:0016491">
    <property type="term" value="F:oxidoreductase activity"/>
    <property type="evidence" value="ECO:0007669"/>
    <property type="project" value="InterPro"/>
</dbReference>
<dbReference type="InterPro" id="IPR001433">
    <property type="entry name" value="OxRdtase_FAD/NAD-bd"/>
</dbReference>
<proteinExistence type="inferred from homology"/>
<evidence type="ECO:0000256" key="2">
    <source>
        <dbReference type="ARBA" id="ARBA00022630"/>
    </source>
</evidence>
<evidence type="ECO:0000259" key="6">
    <source>
        <dbReference type="PROSITE" id="PS51384"/>
    </source>
</evidence>
<dbReference type="STRING" id="98403.A0A151GWZ7"/>
<sequence length="684" mass="74560">MSRLLAGLLGSSTRATHATQLAAVALVSRRTLTSPRRLPTVPTCPEPTCECAATPEGLEIDRKSSLNGVVTGYAEQVLVCTGHDDWSSRIEEERSGDNLAADLKELFGRGGVYSDPFHNISVLNSSFPSSSLPRVEVENTSAYLLPSFKYVPFLPRVSFDSVQALAKGFLLPETLHSAHGNMSPIHRDRLTRKEAYQGLLPGVQDVRDVLVLICGHGGRDKRCGIMGPLLRHEFVRQLTRADLDVLDGPVHVSLDDTLRIQGLADGGSKSTARVGLISHIGGHKFAGNVIIYMPTGLRLGNGNAHPFAGHGIWHARAFPPLLAFGFLLGGTAYYLATPPARSTTLNGETFVPYTITSRDAISPTSVILTVLPHVPDRSPPYIEPATSRWKHPLWSVEFKQPEVQIARHYTPLPPLHGEDPADGRLRFYVRAVGGGEMSTYLSRLPVGRDVWLRGPHPSFDVLPMLGARTHLVFLAGGTGLVPGMQVADAVLRDRDDTTVTLLWAVRKRGEIQCRTAPTSSWWVLWPRKGISELRADLECPSPIAVHLKEMKTKYGNRLNIRLAVDEEGTRFESEDVRKALAASPTESRLAVSTVAACSIHDQPLQEQKSEFEPAGGACQCAPSDANALGKNLFIISGPDGFISHYAGPKVWRGGTLTQGPVGGVAARLRNRFPQLERDWLLLKL</sequence>
<dbReference type="SUPFAM" id="SSF52343">
    <property type="entry name" value="Ferredoxin reductase-like, C-terminal NADP-linked domain"/>
    <property type="match status" value="1"/>
</dbReference>
<dbReference type="EMBL" id="LAYC01000001">
    <property type="protein sequence ID" value="KYK61626.1"/>
    <property type="molecule type" value="Genomic_DNA"/>
</dbReference>
<evidence type="ECO:0000313" key="8">
    <source>
        <dbReference type="Proteomes" id="UP000076580"/>
    </source>
</evidence>
<evidence type="ECO:0000256" key="1">
    <source>
        <dbReference type="ARBA" id="ARBA00001974"/>
    </source>
</evidence>
<gene>
    <name evidence="7" type="ORF">DCS_02769</name>
</gene>
<dbReference type="InParanoid" id="A0A151GWZ7"/>
<accession>A0A151GWZ7</accession>
<protein>
    <recommendedName>
        <fullName evidence="5">Altered inheritance of mitochondria protein 32</fullName>
    </recommendedName>
</protein>
<feature type="domain" description="FAD-binding FR-type" evidence="6">
    <location>
        <begin position="348"/>
        <end position="462"/>
    </location>
</feature>
<keyword evidence="2" id="KW-0285">Flavoprotein</keyword>
<dbReference type="CDD" id="cd06183">
    <property type="entry name" value="cyt_b5_reduct_like"/>
    <property type="match status" value="1"/>
</dbReference>
<dbReference type="GeneID" id="63715412"/>
<keyword evidence="8" id="KW-1185">Reference proteome</keyword>
<dbReference type="Pfam" id="PF00970">
    <property type="entry name" value="FAD_binding_6"/>
    <property type="match status" value="1"/>
</dbReference>
<evidence type="ECO:0000313" key="7">
    <source>
        <dbReference type="EMBL" id="KYK61626.1"/>
    </source>
</evidence>
<organism evidence="7 8">
    <name type="scientific">Drechmeria coniospora</name>
    <name type="common">Nematophagous fungus</name>
    <name type="synonym">Meria coniospora</name>
    <dbReference type="NCBI Taxonomy" id="98403"/>
    <lineage>
        <taxon>Eukaryota</taxon>
        <taxon>Fungi</taxon>
        <taxon>Dikarya</taxon>
        <taxon>Ascomycota</taxon>
        <taxon>Pezizomycotina</taxon>
        <taxon>Sordariomycetes</taxon>
        <taxon>Hypocreomycetidae</taxon>
        <taxon>Hypocreales</taxon>
        <taxon>Ophiocordycipitaceae</taxon>
        <taxon>Drechmeria</taxon>
    </lineage>
</organism>
<dbReference type="Gene3D" id="2.40.30.10">
    <property type="entry name" value="Translation factors"/>
    <property type="match status" value="1"/>
</dbReference>
<dbReference type="InterPro" id="IPR039261">
    <property type="entry name" value="FNR_nucleotide-bd"/>
</dbReference>
<dbReference type="InterPro" id="IPR017927">
    <property type="entry name" value="FAD-bd_FR_type"/>
</dbReference>
<dbReference type="Proteomes" id="UP000076580">
    <property type="component" value="Chromosome 01"/>
</dbReference>